<feature type="region of interest" description="Disordered" evidence="1">
    <location>
        <begin position="295"/>
        <end position="344"/>
    </location>
</feature>
<dbReference type="SUPFAM" id="SSF51735">
    <property type="entry name" value="NAD(P)-binding Rossmann-fold domains"/>
    <property type="match status" value="1"/>
</dbReference>
<dbReference type="Gene3D" id="3.90.25.10">
    <property type="entry name" value="UDP-galactose 4-epimerase, domain 1"/>
    <property type="match status" value="1"/>
</dbReference>
<protein>
    <submittedName>
        <fullName evidence="3">Nucleoside-diphosphate-sugar epimerase</fullName>
    </submittedName>
</protein>
<dbReference type="Gene3D" id="3.40.50.720">
    <property type="entry name" value="NAD(P)-binding Rossmann-like Domain"/>
    <property type="match status" value="1"/>
</dbReference>
<dbReference type="PANTHER" id="PTHR43245:SF13">
    <property type="entry name" value="UDP-D-APIOSE_UDP-D-XYLOSE SYNTHASE 2"/>
    <property type="match status" value="1"/>
</dbReference>
<gene>
    <name evidence="3" type="ORF">GA0070623_1752</name>
</gene>
<dbReference type="OrthoDB" id="62093at2"/>
<dbReference type="Proteomes" id="UP000198226">
    <property type="component" value="Chromosome I"/>
</dbReference>
<reference evidence="4" key="1">
    <citation type="submission" date="2016-06" db="EMBL/GenBank/DDBJ databases">
        <authorList>
            <person name="Varghese N."/>
            <person name="Submissions Spin"/>
        </authorList>
    </citation>
    <scope>NUCLEOTIDE SEQUENCE [LARGE SCALE GENOMIC DNA]</scope>
    <source>
        <strain evidence="4">DSM 44983</strain>
    </source>
</reference>
<dbReference type="AlphaFoldDB" id="A0A1C5HVC0"/>
<dbReference type="InterPro" id="IPR001509">
    <property type="entry name" value="Epimerase_deHydtase"/>
</dbReference>
<sequence>MNRVLLLGAGGFLGRHIRALLAEHTTVRSPDRTRCDLVRMDLPELTALIARERPDAVVTAAGRIVGSGHDFVQAHVVTTAKLIEAVAAAAPGARLVRIGSAAEYGVVPHGRAVREEYPGTPVSEYGLSHLAATRLAELAGDVGRLDTIVLRVFNPVGPGMPPGNMLARVTAMVRAAAAGGAGDIALGLHDTYRDLVDVRDVAAAVLAATRCAAVGAERVVNVGSGRAVATRDVVRLLADVAGFTGRIREGGFPPDATRSAAVPWMCADVDRARRVLGWTPTYDLDASLRALWRADGERPDGERADGERPDGERPDGERPDGGRPDGERVDGEPADRSVAGVAAG</sequence>
<dbReference type="InterPro" id="IPR036291">
    <property type="entry name" value="NAD(P)-bd_dom_sf"/>
</dbReference>
<feature type="domain" description="NAD-dependent epimerase/dehydratase" evidence="2">
    <location>
        <begin position="4"/>
        <end position="223"/>
    </location>
</feature>
<dbReference type="PANTHER" id="PTHR43245">
    <property type="entry name" value="BIFUNCTIONAL POLYMYXIN RESISTANCE PROTEIN ARNA"/>
    <property type="match status" value="1"/>
</dbReference>
<organism evidence="3 4">
    <name type="scientific">Micromonospora rifamycinica</name>
    <dbReference type="NCBI Taxonomy" id="291594"/>
    <lineage>
        <taxon>Bacteria</taxon>
        <taxon>Bacillati</taxon>
        <taxon>Actinomycetota</taxon>
        <taxon>Actinomycetes</taxon>
        <taxon>Micromonosporales</taxon>
        <taxon>Micromonosporaceae</taxon>
        <taxon>Micromonospora</taxon>
    </lineage>
</organism>
<name>A0A1C5HVC0_9ACTN</name>
<feature type="compositionally biased region" description="Basic and acidic residues" evidence="1">
    <location>
        <begin position="295"/>
        <end position="335"/>
    </location>
</feature>
<dbReference type="EMBL" id="LT607752">
    <property type="protein sequence ID" value="SCG49868.1"/>
    <property type="molecule type" value="Genomic_DNA"/>
</dbReference>
<dbReference type="InterPro" id="IPR050177">
    <property type="entry name" value="Lipid_A_modif_metabolic_enz"/>
</dbReference>
<keyword evidence="4" id="KW-1185">Reference proteome</keyword>
<dbReference type="Pfam" id="PF01370">
    <property type="entry name" value="Epimerase"/>
    <property type="match status" value="1"/>
</dbReference>
<evidence type="ECO:0000313" key="4">
    <source>
        <dbReference type="Proteomes" id="UP000198226"/>
    </source>
</evidence>
<proteinExistence type="predicted"/>
<evidence type="ECO:0000256" key="1">
    <source>
        <dbReference type="SAM" id="MobiDB-lite"/>
    </source>
</evidence>
<evidence type="ECO:0000259" key="2">
    <source>
        <dbReference type="Pfam" id="PF01370"/>
    </source>
</evidence>
<accession>A0A1C5HVC0</accession>
<evidence type="ECO:0000313" key="3">
    <source>
        <dbReference type="EMBL" id="SCG49868.1"/>
    </source>
</evidence>
<dbReference type="RefSeq" id="WP_084261106.1">
    <property type="nucleotide sequence ID" value="NZ_LRMV01000016.1"/>
</dbReference>